<comment type="caution">
    <text evidence="11">The sequence shown here is derived from an EMBL/GenBank/DDBJ whole genome shotgun (WGS) entry which is preliminary data.</text>
</comment>
<evidence type="ECO:0000256" key="2">
    <source>
        <dbReference type="ARBA" id="ARBA00007069"/>
    </source>
</evidence>
<dbReference type="RefSeq" id="WP_121940957.1">
    <property type="nucleotide sequence ID" value="NZ_CP137846.1"/>
</dbReference>
<keyword evidence="4 9" id="KW-1003">Cell membrane</keyword>
<keyword evidence="5" id="KW-0592">Phosphate transport</keyword>
<feature type="transmembrane region" description="Helical" evidence="9">
    <location>
        <begin position="615"/>
        <end position="640"/>
    </location>
</feature>
<evidence type="ECO:0000256" key="7">
    <source>
        <dbReference type="ARBA" id="ARBA00022989"/>
    </source>
</evidence>
<keyword evidence="6 9" id="KW-0812">Transmembrane</keyword>
<evidence type="ECO:0000259" key="10">
    <source>
        <dbReference type="PROSITE" id="PS50928"/>
    </source>
</evidence>
<feature type="transmembrane region" description="Helical" evidence="9">
    <location>
        <begin position="459"/>
        <end position="481"/>
    </location>
</feature>
<dbReference type="InterPro" id="IPR035906">
    <property type="entry name" value="MetI-like_sf"/>
</dbReference>
<dbReference type="GO" id="GO:0035435">
    <property type="term" value="P:phosphate ion transmembrane transport"/>
    <property type="evidence" value="ECO:0007669"/>
    <property type="project" value="InterPro"/>
</dbReference>
<evidence type="ECO:0000256" key="1">
    <source>
        <dbReference type="ARBA" id="ARBA00004651"/>
    </source>
</evidence>
<dbReference type="SUPFAM" id="SSF161098">
    <property type="entry name" value="MetI-like"/>
    <property type="match status" value="2"/>
</dbReference>
<feature type="transmembrane region" description="Helical" evidence="9">
    <location>
        <begin position="542"/>
        <end position="563"/>
    </location>
</feature>
<comment type="similarity">
    <text evidence="2 9">Belongs to the binding-protein-dependent transport system permease family. CysTW subfamily.</text>
</comment>
<feature type="transmembrane region" description="Helical" evidence="9">
    <location>
        <begin position="267"/>
        <end position="286"/>
    </location>
</feature>
<evidence type="ECO:0000256" key="9">
    <source>
        <dbReference type="RuleBase" id="RU363043"/>
    </source>
</evidence>
<evidence type="ECO:0000256" key="3">
    <source>
        <dbReference type="ARBA" id="ARBA00022448"/>
    </source>
</evidence>
<feature type="transmembrane region" description="Helical" evidence="9">
    <location>
        <begin position="65"/>
        <end position="92"/>
    </location>
</feature>
<dbReference type="NCBIfam" id="TIGR00974">
    <property type="entry name" value="3a0107s02c"/>
    <property type="match status" value="1"/>
</dbReference>
<dbReference type="PROSITE" id="PS50928">
    <property type="entry name" value="ABC_TM1"/>
    <property type="match status" value="2"/>
</dbReference>
<feature type="transmembrane region" description="Helical" evidence="9">
    <location>
        <begin position="104"/>
        <end position="123"/>
    </location>
</feature>
<dbReference type="InterPro" id="IPR005672">
    <property type="entry name" value="Phosphate_PstA"/>
</dbReference>
<dbReference type="Pfam" id="PF00528">
    <property type="entry name" value="BPD_transp_1"/>
    <property type="match status" value="2"/>
</dbReference>
<gene>
    <name evidence="11" type="ORF">JN00_0510</name>
</gene>
<evidence type="ECO:0000256" key="8">
    <source>
        <dbReference type="ARBA" id="ARBA00023136"/>
    </source>
</evidence>
<sequence length="667" mass="74601">MNNKTIGKSMQKDLALKIIIFIISCFSIIALVAMFSFILKKAFPAMKVNWKTIFFSSNIREGYGIWGSLVVSLITSIGAVLIALPISIRIAIFIRYRLTRFGRFFRVIIDILAGVPSIIYGVFALNSLGKLSGFISGTKTNITIFNAIIMLAIMIIPTMVSLITNQLYLVSDKQIESSVALGNTKTRAIYTVSLKSIKSGIYVAAIVALGRAIGETMATSILLNATTPANPFEKGFGLFNESYKSLATAIAGFMFTDSSDETVVEHAFAMGLSLFIIVMILVALVTRLSTKKTIKVRRPYSKKDAKSIILDTIKLPFTCIYYVFHYIGFAIRFILTNISYAISLLFRQIAVKVFKIKKERHIHNTKIFHLSMCWFFEIICALLVTSIVLWILVDIIAIGAPKLQSWDFNYKRNGIMNSLIWTLLLILITIILTFPLALFTALFLAEYAKDKWYGKLIKFFLDSLGGTPSILFGIFGMVMFLEVMNIKGTASTSLMAGSLTMVLVILPTYTRSIEQVISNIPQELRDSSLALGAGKWETIRKIVLPLAISGIISGTILSISRIISETAPIFLTLGMTFNPKYGLLNHGQTLTTWILENQVHGITSMEHRIGQSYKFAFVTIFIITLLIIFSYSIEPIMNLIKSKRKKRFNKNILKLEEKEEKVEVKNG</sequence>
<dbReference type="PANTHER" id="PTHR30425">
    <property type="entry name" value="PHOSPHATE TRANSPORT SYSTEM PERMEASE PROTEIN PST"/>
    <property type="match status" value="1"/>
</dbReference>
<keyword evidence="12" id="KW-1185">Reference proteome</keyword>
<organism evidence="11 12">
    <name type="scientific">Metamycoplasma subdolum</name>
    <dbReference type="NCBI Taxonomy" id="92407"/>
    <lineage>
        <taxon>Bacteria</taxon>
        <taxon>Bacillati</taxon>
        <taxon>Mycoplasmatota</taxon>
        <taxon>Mycoplasmoidales</taxon>
        <taxon>Metamycoplasmataceae</taxon>
        <taxon>Metamycoplasma</taxon>
    </lineage>
</organism>
<comment type="subcellular location">
    <subcellularLocation>
        <location evidence="1 9">Cell membrane</location>
        <topology evidence="1 9">Multi-pass membrane protein</topology>
    </subcellularLocation>
</comment>
<dbReference type="EMBL" id="REFI01000010">
    <property type="protein sequence ID" value="RMA77465.1"/>
    <property type="molecule type" value="Genomic_DNA"/>
</dbReference>
<feature type="transmembrane region" description="Helical" evidence="9">
    <location>
        <begin position="201"/>
        <end position="223"/>
    </location>
</feature>
<keyword evidence="3" id="KW-0813">Transport</keyword>
<evidence type="ECO:0000256" key="4">
    <source>
        <dbReference type="ARBA" id="ARBA00022475"/>
    </source>
</evidence>
<dbReference type="GO" id="GO:0005315">
    <property type="term" value="F:phosphate transmembrane transporter activity"/>
    <property type="evidence" value="ECO:0007669"/>
    <property type="project" value="InterPro"/>
</dbReference>
<dbReference type="OrthoDB" id="9785113at2"/>
<evidence type="ECO:0000256" key="5">
    <source>
        <dbReference type="ARBA" id="ARBA00022592"/>
    </source>
</evidence>
<feature type="transmembrane region" description="Helical" evidence="9">
    <location>
        <begin position="420"/>
        <end position="447"/>
    </location>
</feature>
<keyword evidence="7 9" id="KW-1133">Transmembrane helix</keyword>
<dbReference type="PANTHER" id="PTHR30425:SF1">
    <property type="entry name" value="PHOSPHATE TRANSPORT SYSTEM PERMEASE PROTEIN PSTC"/>
    <property type="match status" value="1"/>
</dbReference>
<dbReference type="CDD" id="cd06261">
    <property type="entry name" value="TM_PBP2"/>
    <property type="match status" value="2"/>
</dbReference>
<protein>
    <recommendedName>
        <fullName evidence="9">Phosphate transport system permease protein PstA</fullName>
    </recommendedName>
</protein>
<feature type="domain" description="ABC transmembrane type-1" evidence="10">
    <location>
        <begin position="69"/>
        <end position="285"/>
    </location>
</feature>
<evidence type="ECO:0000313" key="11">
    <source>
        <dbReference type="EMBL" id="RMA77465.1"/>
    </source>
</evidence>
<dbReference type="Gene3D" id="1.10.3720.10">
    <property type="entry name" value="MetI-like"/>
    <property type="match status" value="2"/>
</dbReference>
<evidence type="ECO:0000256" key="6">
    <source>
        <dbReference type="ARBA" id="ARBA00022692"/>
    </source>
</evidence>
<accession>A0A3M0A4S0</accession>
<dbReference type="GO" id="GO:0005886">
    <property type="term" value="C:plasma membrane"/>
    <property type="evidence" value="ECO:0007669"/>
    <property type="project" value="UniProtKB-SubCell"/>
</dbReference>
<dbReference type="AlphaFoldDB" id="A0A3M0A4S0"/>
<feature type="transmembrane region" description="Helical" evidence="9">
    <location>
        <begin position="367"/>
        <end position="400"/>
    </location>
</feature>
<feature type="transmembrane region" description="Helical" evidence="9">
    <location>
        <begin position="143"/>
        <end position="163"/>
    </location>
</feature>
<feature type="transmembrane region" description="Helical" evidence="9">
    <location>
        <begin position="14"/>
        <end position="39"/>
    </location>
</feature>
<reference evidence="11 12" key="1">
    <citation type="submission" date="2018-10" db="EMBL/GenBank/DDBJ databases">
        <title>Genomic Encyclopedia of Archaeal and Bacterial Type Strains, Phase II (KMG-II): from individual species to whole genera.</title>
        <authorList>
            <person name="Goeker M."/>
        </authorList>
    </citation>
    <scope>NUCLEOTIDE SEQUENCE [LARGE SCALE GENOMIC DNA]</scope>
    <source>
        <strain evidence="11 12">ATCC 29870</strain>
    </source>
</reference>
<dbReference type="InterPro" id="IPR000515">
    <property type="entry name" value="MetI-like"/>
</dbReference>
<keyword evidence="8 9" id="KW-0472">Membrane</keyword>
<feature type="transmembrane region" description="Helical" evidence="9">
    <location>
        <begin position="330"/>
        <end position="346"/>
    </location>
</feature>
<dbReference type="Proteomes" id="UP000267246">
    <property type="component" value="Unassembled WGS sequence"/>
</dbReference>
<feature type="domain" description="ABC transmembrane type-1" evidence="10">
    <location>
        <begin position="419"/>
        <end position="630"/>
    </location>
</feature>
<proteinExistence type="inferred from homology"/>
<evidence type="ECO:0000313" key="12">
    <source>
        <dbReference type="Proteomes" id="UP000267246"/>
    </source>
</evidence>
<dbReference type="InterPro" id="IPR051124">
    <property type="entry name" value="Phosphate_Transport_Permease"/>
</dbReference>
<name>A0A3M0A4S0_9BACT</name>